<feature type="region of interest" description="Disordered" evidence="1">
    <location>
        <begin position="980"/>
        <end position="1034"/>
    </location>
</feature>
<feature type="compositionally biased region" description="Polar residues" evidence="1">
    <location>
        <begin position="1023"/>
        <end position="1034"/>
    </location>
</feature>
<sequence length="1034" mass="112496">MAWLGASPVSAQVGTVPQEGIRDNTPRWVALTHARLVIRPGQVVEDGTLVMRDGVIVSAGRGAAPKGALELDVAGKTIFAGFIEAQSDYAQVADPAAAAPAPAVAMPYSPVPQQGARHWNARVRPERDLSESLKPDAKKAESLRKLGFTSVVSTPEKGIFRGQSAVISLADTPRVNDALIKPRVGQHLSFENSSFPSTEYPGSLMGAIALIRQTFHDARWQHDRIAWQAKHRNAERVAANLALDALQGPMSGAQPVVFVAEDELDYGRALAIADEFKLRTVISGNGREYREVARLKAAGVPVIVPLNFVEVPAIDDPERALDVPLSDLSHWEWAPFNARVLAEAGVPFAFTGAGIKKLDEQYWANLRKAVSSGLDEQAALAALTIQPATMFGVADKLGTLEAGKLAQITIADADLFRSDKARIYESWIDGKRYAFASIATPDPRGTWTLRWNGVNGPASVEISGELNELTAKAGDTTFPVVLGDQRMTLYPPGALLGLKDERLPMTVTFRRQHIEGRGQLAGGAEFLVEGDLTTAKPRIAEAPKAKPALPADQGRFPAGEFGRTEPAISRTVVFRHATVWTQGPQGRLDDADVAIAGGRIVAVGQNLKAPRDAEEVDARGKHIAPGIIDPHSHMAVAKGVNEGTHAITSEVRIGDVLDPTDMTIYRQLAGGVTAAHLLHGSANPIGGQAQVIKLRWGEDAEALRMTDAPRSIKFALGENVKQANWGPQFNKRYPQTRMGVEQVHVDSFLAAQQYGEKLAASGKDREPVRRDLRLEALLEILQKKRFVHVHSYRQDEILAFARTAQRFQFVPVFQHILEGYKVADVLASLGAGASTFSDWWAYKMEVADAIPHNGTLMAQQGVVVTFNSDSDEMGRRLNTEAAKAVKYGGMAEVDALNLVTLNAARQLRIDHRVGSLETGKDADLVLWSGSPLSSLSRVEQTWIDGRKYFDRRDDLKERERIDAERQRLIGKALPERIKALAKKDTDKKDGKVAPTAPRDAHDESADLSLIHHANIRGPYHNSEPVNSCSAQESH</sequence>
<organism evidence="4 5">
    <name type="scientific">Tahibacter amnicola</name>
    <dbReference type="NCBI Taxonomy" id="2976241"/>
    <lineage>
        <taxon>Bacteria</taxon>
        <taxon>Pseudomonadati</taxon>
        <taxon>Pseudomonadota</taxon>
        <taxon>Gammaproteobacteria</taxon>
        <taxon>Lysobacterales</taxon>
        <taxon>Rhodanobacteraceae</taxon>
        <taxon>Tahibacter</taxon>
    </lineage>
</organism>
<dbReference type="SUPFAM" id="SSF51338">
    <property type="entry name" value="Composite domain of metallo-dependent hydrolases"/>
    <property type="match status" value="2"/>
</dbReference>
<evidence type="ECO:0000313" key="5">
    <source>
        <dbReference type="Proteomes" id="UP001064632"/>
    </source>
</evidence>
<dbReference type="InterPro" id="IPR051781">
    <property type="entry name" value="Metallo-dep_Hydrolase"/>
</dbReference>
<dbReference type="Proteomes" id="UP001064632">
    <property type="component" value="Chromosome"/>
</dbReference>
<dbReference type="InterPro" id="IPR006680">
    <property type="entry name" value="Amidohydro-rel"/>
</dbReference>
<feature type="region of interest" description="Disordered" evidence="1">
    <location>
        <begin position="543"/>
        <end position="562"/>
    </location>
</feature>
<protein>
    <submittedName>
        <fullName evidence="4">Amidohydrolase family protein</fullName>
    </submittedName>
</protein>
<dbReference type="SUPFAM" id="SSF51556">
    <property type="entry name" value="Metallo-dependent hydrolases"/>
    <property type="match status" value="2"/>
</dbReference>
<dbReference type="InterPro" id="IPR032466">
    <property type="entry name" value="Metal_Hydrolase"/>
</dbReference>
<evidence type="ECO:0000313" key="4">
    <source>
        <dbReference type="EMBL" id="UXI67359.1"/>
    </source>
</evidence>
<gene>
    <name evidence="4" type="ORF">N4264_21880</name>
</gene>
<dbReference type="InterPro" id="IPR011059">
    <property type="entry name" value="Metal-dep_hydrolase_composite"/>
</dbReference>
<dbReference type="PANTHER" id="PTHR43135:SF3">
    <property type="entry name" value="ALPHA-D-RIBOSE 1-METHYLPHOSPHONATE 5-TRIPHOSPHATE DIPHOSPHATASE"/>
    <property type="match status" value="1"/>
</dbReference>
<dbReference type="Pfam" id="PF01979">
    <property type="entry name" value="Amidohydro_1"/>
    <property type="match status" value="1"/>
</dbReference>
<accession>A0ABY6BCB9</accession>
<dbReference type="Gene3D" id="2.30.40.10">
    <property type="entry name" value="Urease, subunit C, domain 1"/>
    <property type="match status" value="1"/>
</dbReference>
<dbReference type="EMBL" id="CP104694">
    <property type="protein sequence ID" value="UXI67359.1"/>
    <property type="molecule type" value="Genomic_DNA"/>
</dbReference>
<keyword evidence="5" id="KW-1185">Reference proteome</keyword>
<dbReference type="PANTHER" id="PTHR43135">
    <property type="entry name" value="ALPHA-D-RIBOSE 1-METHYLPHOSPHONATE 5-TRIPHOSPHATE DIPHOSPHATASE"/>
    <property type="match status" value="1"/>
</dbReference>
<dbReference type="Gene3D" id="3.20.20.140">
    <property type="entry name" value="Metal-dependent hydrolases"/>
    <property type="match status" value="2"/>
</dbReference>
<feature type="domain" description="Amidohydrolase 3" evidence="3">
    <location>
        <begin position="317"/>
        <end position="431"/>
    </location>
</feature>
<feature type="domain" description="Amidohydrolase-related" evidence="2">
    <location>
        <begin position="858"/>
        <end position="945"/>
    </location>
</feature>
<reference evidence="4" key="1">
    <citation type="submission" date="2022-09" db="EMBL/GenBank/DDBJ databases">
        <title>Tahibacter sp. nov., isolated from a fresh water.</title>
        <authorList>
            <person name="Baek J.H."/>
            <person name="Lee J.K."/>
            <person name="Kim J.M."/>
            <person name="Jeon C.O."/>
        </authorList>
    </citation>
    <scope>NUCLEOTIDE SEQUENCE</scope>
    <source>
        <strain evidence="4">W38</strain>
    </source>
</reference>
<evidence type="ECO:0000259" key="2">
    <source>
        <dbReference type="Pfam" id="PF01979"/>
    </source>
</evidence>
<dbReference type="CDD" id="cd01309">
    <property type="entry name" value="Met_dep_hydrolase_C"/>
    <property type="match status" value="1"/>
</dbReference>
<evidence type="ECO:0000256" key="1">
    <source>
        <dbReference type="SAM" id="MobiDB-lite"/>
    </source>
</evidence>
<dbReference type="RefSeq" id="WP_261694334.1">
    <property type="nucleotide sequence ID" value="NZ_CP104694.1"/>
</dbReference>
<dbReference type="InterPro" id="IPR013108">
    <property type="entry name" value="Amidohydro_3"/>
</dbReference>
<evidence type="ECO:0000259" key="3">
    <source>
        <dbReference type="Pfam" id="PF07969"/>
    </source>
</evidence>
<dbReference type="Pfam" id="PF07969">
    <property type="entry name" value="Amidohydro_3"/>
    <property type="match status" value="1"/>
</dbReference>
<name>A0ABY6BCB9_9GAMM</name>
<proteinExistence type="predicted"/>
<feature type="compositionally biased region" description="Basic and acidic residues" evidence="1">
    <location>
        <begin position="980"/>
        <end position="991"/>
    </location>
</feature>